<evidence type="ECO:0008006" key="11">
    <source>
        <dbReference type="Google" id="ProtNLM"/>
    </source>
</evidence>
<feature type="signal peptide" evidence="5">
    <location>
        <begin position="1"/>
        <end position="18"/>
    </location>
</feature>
<dbReference type="PANTHER" id="PTHR14002">
    <property type="entry name" value="ENDOGLIN/TGF-BETA RECEPTOR TYPE III"/>
    <property type="match status" value="1"/>
</dbReference>
<dbReference type="EMBL" id="KB296957">
    <property type="protein sequence ID" value="ELU11102.1"/>
    <property type="molecule type" value="Genomic_DNA"/>
</dbReference>
<dbReference type="InterPro" id="IPR000742">
    <property type="entry name" value="EGF"/>
</dbReference>
<evidence type="ECO:0000313" key="9">
    <source>
        <dbReference type="EnsemblMetazoa" id="CapteP226450"/>
    </source>
</evidence>
<dbReference type="OrthoDB" id="10661841at2759"/>
<reference evidence="8 10" key="2">
    <citation type="journal article" date="2013" name="Nature">
        <title>Insights into bilaterian evolution from three spiralian genomes.</title>
        <authorList>
            <person name="Simakov O."/>
            <person name="Marletaz F."/>
            <person name="Cho S.J."/>
            <person name="Edsinger-Gonzales E."/>
            <person name="Havlak P."/>
            <person name="Hellsten U."/>
            <person name="Kuo D.H."/>
            <person name="Larsson T."/>
            <person name="Lv J."/>
            <person name="Arendt D."/>
            <person name="Savage R."/>
            <person name="Osoegawa K."/>
            <person name="de Jong P."/>
            <person name="Grimwood J."/>
            <person name="Chapman J.A."/>
            <person name="Shapiro H."/>
            <person name="Aerts A."/>
            <person name="Otillar R.P."/>
            <person name="Terry A.Y."/>
            <person name="Boore J.L."/>
            <person name="Grigoriev I.V."/>
            <person name="Lindberg D.R."/>
            <person name="Seaver E.C."/>
            <person name="Weisblat D.A."/>
            <person name="Putnam N.H."/>
            <person name="Rokhsar D.S."/>
        </authorList>
    </citation>
    <scope>NUCLEOTIDE SEQUENCE</scope>
    <source>
        <strain evidence="8 10">I ESC-2004</strain>
    </source>
</reference>
<dbReference type="Gene3D" id="2.60.40.4100">
    <property type="entry name" value="Zona pellucida, ZP-C domain"/>
    <property type="match status" value="1"/>
</dbReference>
<feature type="disulfide bond" evidence="3">
    <location>
        <begin position="166"/>
        <end position="175"/>
    </location>
</feature>
<evidence type="ECO:0000256" key="3">
    <source>
        <dbReference type="PROSITE-ProRule" id="PRU00076"/>
    </source>
</evidence>
<keyword evidence="4" id="KW-0472">Membrane</keyword>
<dbReference type="PROSITE" id="PS51034">
    <property type="entry name" value="ZP_2"/>
    <property type="match status" value="1"/>
</dbReference>
<dbReference type="OMA" id="ICSVEHC"/>
<organism evidence="8">
    <name type="scientific">Capitella teleta</name>
    <name type="common">Polychaete worm</name>
    <dbReference type="NCBI Taxonomy" id="283909"/>
    <lineage>
        <taxon>Eukaryota</taxon>
        <taxon>Metazoa</taxon>
        <taxon>Spiralia</taxon>
        <taxon>Lophotrochozoa</taxon>
        <taxon>Annelida</taxon>
        <taxon>Polychaeta</taxon>
        <taxon>Sedentaria</taxon>
        <taxon>Scolecida</taxon>
        <taxon>Capitellidae</taxon>
        <taxon>Capitella</taxon>
    </lineage>
</organism>
<dbReference type="EnsemblMetazoa" id="CapteT226450">
    <property type="protein sequence ID" value="CapteP226450"/>
    <property type="gene ID" value="CapteG226450"/>
</dbReference>
<feature type="disulfide bond" evidence="3">
    <location>
        <begin position="142"/>
        <end position="152"/>
    </location>
</feature>
<keyword evidence="4" id="KW-0812">Transmembrane</keyword>
<name>R7UXV0_CAPTE</name>
<gene>
    <name evidence="8" type="ORF">CAPTEDRAFT_226450</name>
</gene>
<proteinExistence type="predicted"/>
<feature type="domain" description="ZP" evidence="7">
    <location>
        <begin position="183"/>
        <end position="456"/>
    </location>
</feature>
<dbReference type="InterPro" id="IPR055355">
    <property type="entry name" value="ZP-C"/>
</dbReference>
<dbReference type="InterPro" id="IPR001507">
    <property type="entry name" value="ZP_dom"/>
</dbReference>
<keyword evidence="2 3" id="KW-1015">Disulfide bond</keyword>
<evidence type="ECO:0000256" key="4">
    <source>
        <dbReference type="SAM" id="Phobius"/>
    </source>
</evidence>
<feature type="domain" description="EGF-like" evidence="6">
    <location>
        <begin position="138"/>
        <end position="176"/>
    </location>
</feature>
<feature type="transmembrane region" description="Helical" evidence="4">
    <location>
        <begin position="490"/>
        <end position="512"/>
    </location>
</feature>
<evidence type="ECO:0000313" key="10">
    <source>
        <dbReference type="Proteomes" id="UP000014760"/>
    </source>
</evidence>
<dbReference type="AlphaFoldDB" id="R7UXV0"/>
<keyword evidence="10" id="KW-1185">Reference proteome</keyword>
<accession>R7UXV0</accession>
<keyword evidence="1 5" id="KW-0732">Signal</keyword>
<dbReference type="EMBL" id="AMQN01005846">
    <property type="status" value="NOT_ANNOTATED_CDS"/>
    <property type="molecule type" value="Genomic_DNA"/>
</dbReference>
<keyword evidence="4" id="KW-1133">Transmembrane helix</keyword>
<evidence type="ECO:0000259" key="6">
    <source>
        <dbReference type="PROSITE" id="PS50026"/>
    </source>
</evidence>
<comment type="caution">
    <text evidence="3">Lacks conserved residue(s) required for the propagation of feature annotation.</text>
</comment>
<dbReference type="InterPro" id="IPR042235">
    <property type="entry name" value="ZP-C_dom"/>
</dbReference>
<sequence>MRYLNILLFACSCTLVLAVDEANFLDRLECTTETAKAACASVANSICSETATTGVFGCACDQDAGFEKNRDGTNTCVKYSGLDIECQLTASSVCEVSDSQCMDSGALDNQYRCQCKTDFIRTTLGGQEICGMIILATDVPECGLCEQNDGTCFSSDGGANKAGCKCDVSRSGPNCETVNVDVTCDTDNFVMQICYLPHDGFNFTDPNGAAMYVDQKGGEQACKGSPIDPACPDGQVGLALSLNDTERETCGTSFQPSSLENVQYENLIRVVKNQTVIGSNTDITFRCYCSFVKYTYQKFAPIGFGSSSGGETGQINIPNLQLLILDALFVPVGNGVPMRVGDTMYLQAQLVEDDVYGSMVVQSCVASSKPNLYALNAFTTSLIDTGCPADGQTVLTPENNFQVINGSPSLLRTGSITVFAIPTGNSVYLHCRLKVCLTGDETGCPQPNCTEAPTPNRQKRSAAETVFISKQLFIQDPHKDGVIEMSSSSFIIGVTIGLVSLVVFGVFIIFMIQRTRKNRKTDRSLMTLKMADPVWTTQCPQRFAQPRVQRSTVRL</sequence>
<dbReference type="SMART" id="SM00241">
    <property type="entry name" value="ZP"/>
    <property type="match status" value="1"/>
</dbReference>
<dbReference type="PROSITE" id="PS50026">
    <property type="entry name" value="EGF_3"/>
    <property type="match status" value="1"/>
</dbReference>
<evidence type="ECO:0000313" key="8">
    <source>
        <dbReference type="EMBL" id="ELU11102.1"/>
    </source>
</evidence>
<protein>
    <recommendedName>
        <fullName evidence="11">ZP domain-containing protein</fullName>
    </recommendedName>
</protein>
<dbReference type="Proteomes" id="UP000014760">
    <property type="component" value="Unassembled WGS sequence"/>
</dbReference>
<evidence type="ECO:0000256" key="5">
    <source>
        <dbReference type="SAM" id="SignalP"/>
    </source>
</evidence>
<evidence type="ECO:0000256" key="1">
    <source>
        <dbReference type="ARBA" id="ARBA00022729"/>
    </source>
</evidence>
<evidence type="ECO:0000256" key="2">
    <source>
        <dbReference type="ARBA" id="ARBA00023157"/>
    </source>
</evidence>
<dbReference type="HOGENOM" id="CLU_491122_0_0_1"/>
<evidence type="ECO:0000259" key="7">
    <source>
        <dbReference type="PROSITE" id="PS51034"/>
    </source>
</evidence>
<reference evidence="9" key="3">
    <citation type="submission" date="2015-06" db="UniProtKB">
        <authorList>
            <consortium name="EnsemblMetazoa"/>
        </authorList>
    </citation>
    <scope>IDENTIFICATION</scope>
</reference>
<reference evidence="10" key="1">
    <citation type="submission" date="2012-12" db="EMBL/GenBank/DDBJ databases">
        <authorList>
            <person name="Hellsten U."/>
            <person name="Grimwood J."/>
            <person name="Chapman J.A."/>
            <person name="Shapiro H."/>
            <person name="Aerts A."/>
            <person name="Otillar R.P."/>
            <person name="Terry A.Y."/>
            <person name="Boore J.L."/>
            <person name="Simakov O."/>
            <person name="Marletaz F."/>
            <person name="Cho S.-J."/>
            <person name="Edsinger-Gonzales E."/>
            <person name="Havlak P."/>
            <person name="Kuo D.-H."/>
            <person name="Larsson T."/>
            <person name="Lv J."/>
            <person name="Arendt D."/>
            <person name="Savage R."/>
            <person name="Osoegawa K."/>
            <person name="de Jong P."/>
            <person name="Lindberg D.R."/>
            <person name="Seaver E.C."/>
            <person name="Weisblat D.A."/>
            <person name="Putnam N.H."/>
            <person name="Grigoriev I.V."/>
            <person name="Rokhsar D.S."/>
        </authorList>
    </citation>
    <scope>NUCLEOTIDE SEQUENCE</scope>
    <source>
        <strain evidence="10">I ESC-2004</strain>
    </source>
</reference>
<dbReference type="PROSITE" id="PS00022">
    <property type="entry name" value="EGF_1"/>
    <property type="match status" value="1"/>
</dbReference>
<feature type="chain" id="PRO_5008788495" description="ZP domain-containing protein" evidence="5">
    <location>
        <begin position="19"/>
        <end position="555"/>
    </location>
</feature>
<keyword evidence="3" id="KW-0245">EGF-like domain</keyword>
<dbReference type="PANTHER" id="PTHR14002:SF43">
    <property type="entry name" value="DELTA-LIKE PROTEIN"/>
    <property type="match status" value="1"/>
</dbReference>
<dbReference type="Pfam" id="PF00100">
    <property type="entry name" value="Zona_pellucida"/>
    <property type="match status" value="1"/>
</dbReference>